<dbReference type="Pfam" id="PF00501">
    <property type="entry name" value="AMP-binding"/>
    <property type="match status" value="1"/>
</dbReference>
<comment type="similarity">
    <text evidence="1">Belongs to the ATP-dependent AMP-binding enzyme family.</text>
</comment>
<evidence type="ECO:0000256" key="1">
    <source>
        <dbReference type="ARBA" id="ARBA00006432"/>
    </source>
</evidence>
<sequence length="300" mass="33665">MGGIMPLIAGLCRGVQLEIVTRDASVIWERLRTGKVTALRSAPGIWANLMNYYKETISNLTPHVIEQYIRGVQNLHSAITSGGYLLPHVRRFWVDEMNLPMSMTYAGTEMGGPAIYRSSLHFPDEERRVGTPWPDVAVKLSGGDQGEILIKSPTLFLGYLDNSEATKAAFDEDGYFKTGDIGRWQDEEYILMGRTSDPNNHLTEQRVGILVRVKVSNEGRGESLCHQHDLTLERLREDLSHDLPLSMLPTIMHVLRDGEEIPKTLSDKVRRKDAVSKFFPVSGLELSPMVGKWDAEAFVV</sequence>
<name>A0A1Q5UP71_9EURO</name>
<dbReference type="PANTHER" id="PTHR43201">
    <property type="entry name" value="ACYL-COA SYNTHETASE"/>
    <property type="match status" value="1"/>
</dbReference>
<accession>A0A1Q5UP71</accession>
<comment type="caution">
    <text evidence="3">The sequence shown here is derived from an EMBL/GenBank/DDBJ whole genome shotgun (WGS) entry which is preliminary data.</text>
</comment>
<dbReference type="Gene3D" id="3.40.50.12780">
    <property type="entry name" value="N-terminal domain of ligase-like"/>
    <property type="match status" value="1"/>
</dbReference>
<keyword evidence="4" id="KW-1185">Reference proteome</keyword>
<protein>
    <submittedName>
        <fullName evidence="3">Acyl-CoA synthetase family member 3, mitochondrial</fullName>
    </submittedName>
</protein>
<dbReference type="Proteomes" id="UP000186955">
    <property type="component" value="Unassembled WGS sequence"/>
</dbReference>
<dbReference type="InterPro" id="IPR042099">
    <property type="entry name" value="ANL_N_sf"/>
</dbReference>
<dbReference type="InterPro" id="IPR000873">
    <property type="entry name" value="AMP-dep_synth/lig_dom"/>
</dbReference>
<reference evidence="3 4" key="1">
    <citation type="submission" date="2016-10" db="EMBL/GenBank/DDBJ databases">
        <title>Genome sequence of the ascomycete fungus Penicillium subrubescens.</title>
        <authorList>
            <person name="De Vries R.P."/>
            <person name="Peng M."/>
            <person name="Dilokpimol A."/>
            <person name="Hilden K."/>
            <person name="Makela M.R."/>
            <person name="Grigoriev I."/>
            <person name="Riley R."/>
            <person name="Granchi Z."/>
        </authorList>
    </citation>
    <scope>NUCLEOTIDE SEQUENCE [LARGE SCALE GENOMIC DNA]</scope>
    <source>
        <strain evidence="3 4">CBS 132785</strain>
    </source>
</reference>
<dbReference type="STRING" id="1316194.A0A1Q5UP71"/>
<dbReference type="EMBL" id="MNBE01000104">
    <property type="protein sequence ID" value="OKP14270.1"/>
    <property type="molecule type" value="Genomic_DNA"/>
</dbReference>
<proteinExistence type="inferred from homology"/>
<evidence type="ECO:0000313" key="3">
    <source>
        <dbReference type="EMBL" id="OKP14270.1"/>
    </source>
</evidence>
<feature type="domain" description="AMP-dependent synthetase/ligase" evidence="2">
    <location>
        <begin position="4"/>
        <end position="160"/>
    </location>
</feature>
<dbReference type="SUPFAM" id="SSF56801">
    <property type="entry name" value="Acetyl-CoA synthetase-like"/>
    <property type="match status" value="1"/>
</dbReference>
<gene>
    <name evidence="3" type="ORF">PENSUB_33</name>
</gene>
<dbReference type="GO" id="GO:0031956">
    <property type="term" value="F:medium-chain fatty acid-CoA ligase activity"/>
    <property type="evidence" value="ECO:0007669"/>
    <property type="project" value="TreeGrafter"/>
</dbReference>
<evidence type="ECO:0000259" key="2">
    <source>
        <dbReference type="Pfam" id="PF00501"/>
    </source>
</evidence>
<evidence type="ECO:0000313" key="4">
    <source>
        <dbReference type="Proteomes" id="UP000186955"/>
    </source>
</evidence>
<dbReference type="AlphaFoldDB" id="A0A1Q5UP71"/>
<organism evidence="3 4">
    <name type="scientific">Penicillium subrubescens</name>
    <dbReference type="NCBI Taxonomy" id="1316194"/>
    <lineage>
        <taxon>Eukaryota</taxon>
        <taxon>Fungi</taxon>
        <taxon>Dikarya</taxon>
        <taxon>Ascomycota</taxon>
        <taxon>Pezizomycotina</taxon>
        <taxon>Eurotiomycetes</taxon>
        <taxon>Eurotiomycetidae</taxon>
        <taxon>Eurotiales</taxon>
        <taxon>Aspergillaceae</taxon>
        <taxon>Penicillium</taxon>
    </lineage>
</organism>
<dbReference type="GO" id="GO:0006631">
    <property type="term" value="P:fatty acid metabolic process"/>
    <property type="evidence" value="ECO:0007669"/>
    <property type="project" value="TreeGrafter"/>
</dbReference>
<dbReference type="PANTHER" id="PTHR43201:SF8">
    <property type="entry name" value="ACYL-COA SYNTHETASE FAMILY MEMBER 3"/>
    <property type="match status" value="1"/>
</dbReference>